<proteinExistence type="predicted"/>
<accession>A0AA39XC09</accession>
<sequence length="163" mass="17765">MKTAAAALGLLLAFATATPVELAENPSDSMLEKRDTEIVYLANCQHSVSCCGGPTNYSEVLYYATSASSNNGAVPAANNQCRISTSNYIAWEGDQRQCTFPTGVTFTTHIDADAQSRALYTWSGWGANGKNWNCYKDNQRTLFTTSGPEWADVCKSVYYCIPQ</sequence>
<evidence type="ECO:0000313" key="2">
    <source>
        <dbReference type="EMBL" id="KAK0630940.1"/>
    </source>
</evidence>
<name>A0AA39XC09_9PEZI</name>
<feature type="signal peptide" evidence="1">
    <location>
        <begin position="1"/>
        <end position="17"/>
    </location>
</feature>
<evidence type="ECO:0000256" key="1">
    <source>
        <dbReference type="SAM" id="SignalP"/>
    </source>
</evidence>
<organism evidence="2 3">
    <name type="scientific">Bombardia bombarda</name>
    <dbReference type="NCBI Taxonomy" id="252184"/>
    <lineage>
        <taxon>Eukaryota</taxon>
        <taxon>Fungi</taxon>
        <taxon>Dikarya</taxon>
        <taxon>Ascomycota</taxon>
        <taxon>Pezizomycotina</taxon>
        <taxon>Sordariomycetes</taxon>
        <taxon>Sordariomycetidae</taxon>
        <taxon>Sordariales</taxon>
        <taxon>Lasiosphaeriaceae</taxon>
        <taxon>Bombardia</taxon>
    </lineage>
</organism>
<protein>
    <submittedName>
        <fullName evidence="2">Uncharacterized protein</fullName>
    </submittedName>
</protein>
<feature type="chain" id="PRO_5041387032" evidence="1">
    <location>
        <begin position="18"/>
        <end position="163"/>
    </location>
</feature>
<evidence type="ECO:0000313" key="3">
    <source>
        <dbReference type="Proteomes" id="UP001174934"/>
    </source>
</evidence>
<dbReference type="Proteomes" id="UP001174934">
    <property type="component" value="Unassembled WGS sequence"/>
</dbReference>
<reference evidence="2" key="1">
    <citation type="submission" date="2023-06" db="EMBL/GenBank/DDBJ databases">
        <title>Genome-scale phylogeny and comparative genomics of the fungal order Sordariales.</title>
        <authorList>
            <consortium name="Lawrence Berkeley National Laboratory"/>
            <person name="Hensen N."/>
            <person name="Bonometti L."/>
            <person name="Westerberg I."/>
            <person name="Brannstrom I.O."/>
            <person name="Guillou S."/>
            <person name="Cros-Aarteil S."/>
            <person name="Calhoun S."/>
            <person name="Haridas S."/>
            <person name="Kuo A."/>
            <person name="Mondo S."/>
            <person name="Pangilinan J."/>
            <person name="Riley R."/>
            <person name="LaButti K."/>
            <person name="Andreopoulos B."/>
            <person name="Lipzen A."/>
            <person name="Chen C."/>
            <person name="Yanf M."/>
            <person name="Daum C."/>
            <person name="Ng V."/>
            <person name="Clum A."/>
            <person name="Steindorff A."/>
            <person name="Ohm R."/>
            <person name="Martin F."/>
            <person name="Silar P."/>
            <person name="Natvig D."/>
            <person name="Lalanne C."/>
            <person name="Gautier V."/>
            <person name="Ament-velasquez S.L."/>
            <person name="Kruys A."/>
            <person name="Hutchinson M.I."/>
            <person name="Powell A.J."/>
            <person name="Barry K."/>
            <person name="Miller A.N."/>
            <person name="Grigoriev I.V."/>
            <person name="Debuchy R."/>
            <person name="Gladieux P."/>
            <person name="Thoren M.H."/>
            <person name="Johannesson H."/>
        </authorList>
    </citation>
    <scope>NUCLEOTIDE SEQUENCE</scope>
    <source>
        <strain evidence="2">SMH3391-2</strain>
    </source>
</reference>
<keyword evidence="1" id="KW-0732">Signal</keyword>
<dbReference type="EMBL" id="JAULSR010000002">
    <property type="protein sequence ID" value="KAK0630940.1"/>
    <property type="molecule type" value="Genomic_DNA"/>
</dbReference>
<gene>
    <name evidence="2" type="ORF">B0T17DRAFT_616526</name>
</gene>
<keyword evidence="3" id="KW-1185">Reference proteome</keyword>
<dbReference type="AlphaFoldDB" id="A0AA39XC09"/>
<comment type="caution">
    <text evidence="2">The sequence shown here is derived from an EMBL/GenBank/DDBJ whole genome shotgun (WGS) entry which is preliminary data.</text>
</comment>